<evidence type="ECO:0000313" key="4">
    <source>
        <dbReference type="Proteomes" id="UP000799444"/>
    </source>
</evidence>
<keyword evidence="1" id="KW-0472">Membrane</keyword>
<gene>
    <name evidence="3" type="ORF">EJ04DRAFT_400163</name>
</gene>
<dbReference type="PANTHER" id="PTHR35395:SF1">
    <property type="entry name" value="DUF6536 DOMAIN-CONTAINING PROTEIN"/>
    <property type="match status" value="1"/>
</dbReference>
<dbReference type="OrthoDB" id="5429634at2759"/>
<feature type="transmembrane region" description="Helical" evidence="1">
    <location>
        <begin position="6"/>
        <end position="27"/>
    </location>
</feature>
<dbReference type="AlphaFoldDB" id="A0A9P4UXF2"/>
<proteinExistence type="predicted"/>
<name>A0A9P4UXF2_9PLEO</name>
<organism evidence="3 4">
    <name type="scientific">Polyplosphaeria fusca</name>
    <dbReference type="NCBI Taxonomy" id="682080"/>
    <lineage>
        <taxon>Eukaryota</taxon>
        <taxon>Fungi</taxon>
        <taxon>Dikarya</taxon>
        <taxon>Ascomycota</taxon>
        <taxon>Pezizomycotina</taxon>
        <taxon>Dothideomycetes</taxon>
        <taxon>Pleosporomycetidae</taxon>
        <taxon>Pleosporales</taxon>
        <taxon>Tetraplosphaeriaceae</taxon>
        <taxon>Polyplosphaeria</taxon>
    </lineage>
</organism>
<keyword evidence="1" id="KW-0812">Transmembrane</keyword>
<evidence type="ECO:0000259" key="2">
    <source>
        <dbReference type="Pfam" id="PF20163"/>
    </source>
</evidence>
<reference evidence="3" key="1">
    <citation type="journal article" date="2020" name="Stud. Mycol.">
        <title>101 Dothideomycetes genomes: a test case for predicting lifestyles and emergence of pathogens.</title>
        <authorList>
            <person name="Haridas S."/>
            <person name="Albert R."/>
            <person name="Binder M."/>
            <person name="Bloem J."/>
            <person name="Labutti K."/>
            <person name="Salamov A."/>
            <person name="Andreopoulos B."/>
            <person name="Baker S."/>
            <person name="Barry K."/>
            <person name="Bills G."/>
            <person name="Bluhm B."/>
            <person name="Cannon C."/>
            <person name="Castanera R."/>
            <person name="Culley D."/>
            <person name="Daum C."/>
            <person name="Ezra D."/>
            <person name="Gonzalez J."/>
            <person name="Henrissat B."/>
            <person name="Kuo A."/>
            <person name="Liang C."/>
            <person name="Lipzen A."/>
            <person name="Lutzoni F."/>
            <person name="Magnuson J."/>
            <person name="Mondo S."/>
            <person name="Nolan M."/>
            <person name="Ohm R."/>
            <person name="Pangilinan J."/>
            <person name="Park H.-J."/>
            <person name="Ramirez L."/>
            <person name="Alfaro M."/>
            <person name="Sun H."/>
            <person name="Tritt A."/>
            <person name="Yoshinaga Y."/>
            <person name="Zwiers L.-H."/>
            <person name="Turgeon B."/>
            <person name="Goodwin S."/>
            <person name="Spatafora J."/>
            <person name="Crous P."/>
            <person name="Grigoriev I."/>
        </authorList>
    </citation>
    <scope>NUCLEOTIDE SEQUENCE</scope>
    <source>
        <strain evidence="3">CBS 125425</strain>
    </source>
</reference>
<feature type="domain" description="DUF6536" evidence="2">
    <location>
        <begin position="3"/>
        <end position="153"/>
    </location>
</feature>
<evidence type="ECO:0000256" key="1">
    <source>
        <dbReference type="SAM" id="Phobius"/>
    </source>
</evidence>
<dbReference type="EMBL" id="ML996261">
    <property type="protein sequence ID" value="KAF2728941.1"/>
    <property type="molecule type" value="Genomic_DNA"/>
</dbReference>
<evidence type="ECO:0000313" key="3">
    <source>
        <dbReference type="EMBL" id="KAF2728941.1"/>
    </source>
</evidence>
<feature type="transmembrane region" description="Helical" evidence="1">
    <location>
        <begin position="117"/>
        <end position="134"/>
    </location>
</feature>
<keyword evidence="1" id="KW-1133">Transmembrane helix</keyword>
<dbReference type="InterPro" id="IPR046623">
    <property type="entry name" value="DUF6536"/>
</dbReference>
<accession>A0A9P4UXF2</accession>
<protein>
    <recommendedName>
        <fullName evidence="2">DUF6536 domain-containing protein</fullName>
    </recommendedName>
</protein>
<feature type="non-terminal residue" evidence="3">
    <location>
        <position position="1"/>
    </location>
</feature>
<comment type="caution">
    <text evidence="3">The sequence shown here is derived from an EMBL/GenBank/DDBJ whole genome shotgun (WGS) entry which is preliminary data.</text>
</comment>
<keyword evidence="4" id="KW-1185">Reference proteome</keyword>
<feature type="non-terminal residue" evidence="3">
    <location>
        <position position="198"/>
    </location>
</feature>
<dbReference type="Proteomes" id="UP000799444">
    <property type="component" value="Unassembled WGS sequence"/>
</dbReference>
<dbReference type="PANTHER" id="PTHR35395">
    <property type="entry name" value="DUF6536 DOMAIN-CONTAINING PROTEIN"/>
    <property type="match status" value="1"/>
</dbReference>
<dbReference type="Pfam" id="PF20163">
    <property type="entry name" value="DUF6536"/>
    <property type="match status" value="1"/>
</dbReference>
<sequence length="198" mass="22299">RSWKFGLLAGFYSSLIVLAVNVILILVDCLPKGRQGYRDGLAVLAQVNRDDMSKISVRYRVLINVCSTILLTSSNYAMQVLCAPTRAEIENAHRQGSWMDIAILSFHNLRRINRKRTVSWIALALSSVPLHLLYNAAIVQMTYGQDFAVNFINGTTAKLMSANNWEKFENKQWSSIYSTMWDGGHGNLTLVVHNASFE</sequence>